<evidence type="ECO:0008006" key="3">
    <source>
        <dbReference type="Google" id="ProtNLM"/>
    </source>
</evidence>
<evidence type="ECO:0000313" key="2">
    <source>
        <dbReference type="Proteomes" id="UP001159427"/>
    </source>
</evidence>
<gene>
    <name evidence="1" type="ORF">PEVE_00010825</name>
</gene>
<comment type="caution">
    <text evidence="1">The sequence shown here is derived from an EMBL/GenBank/DDBJ whole genome shotgun (WGS) entry which is preliminary data.</text>
</comment>
<reference evidence="1 2" key="1">
    <citation type="submission" date="2022-05" db="EMBL/GenBank/DDBJ databases">
        <authorList>
            <consortium name="Genoscope - CEA"/>
            <person name="William W."/>
        </authorList>
    </citation>
    <scope>NUCLEOTIDE SEQUENCE [LARGE SCALE GENOMIC DNA]</scope>
</reference>
<evidence type="ECO:0000313" key="1">
    <source>
        <dbReference type="EMBL" id="CAH3176790.1"/>
    </source>
</evidence>
<dbReference type="PANTHER" id="PTHR21301:SF10">
    <property type="entry name" value="REVERSE TRANSCRIPTASE DOMAIN-CONTAINING PROTEIN"/>
    <property type="match status" value="1"/>
</dbReference>
<dbReference type="Proteomes" id="UP001159427">
    <property type="component" value="Unassembled WGS sequence"/>
</dbReference>
<dbReference type="PANTHER" id="PTHR21301">
    <property type="entry name" value="REVERSE TRANSCRIPTASE"/>
    <property type="match status" value="1"/>
</dbReference>
<sequence>MRLQFICHGKDKNIHPFYVKSNWEPPVQQSVTLESYLEEIKIQLAHTPITKAIPNLPLNERKAITELKNNSEINVKKADKGTTTVIMNKLDKTQEGQTLLDDGNNYTPLEDPMAGATFQKVKQIVEELHQGSFIDEMTVKWLSQTSNPPRIPVFYTLTKIHKPTPVGRPIVAGNDGPTKRISSFVDSLLQPIAKSQKSYLKDTTDFVNFIERRNLPGDVFLVSLDVISLYTNIQQEEGINTVCKAYQTFYGENTPIPTQSLRRILKLILQENSFEFNGKNYLQTHGTARNGYKDGSRLCQHFYVGGGDRNTEPQ</sequence>
<protein>
    <recommendedName>
        <fullName evidence="3">Reverse transcriptase domain-containing protein</fullName>
    </recommendedName>
</protein>
<name>A0ABN8RG18_9CNID</name>
<proteinExistence type="predicted"/>
<organism evidence="1 2">
    <name type="scientific">Porites evermanni</name>
    <dbReference type="NCBI Taxonomy" id="104178"/>
    <lineage>
        <taxon>Eukaryota</taxon>
        <taxon>Metazoa</taxon>
        <taxon>Cnidaria</taxon>
        <taxon>Anthozoa</taxon>
        <taxon>Hexacorallia</taxon>
        <taxon>Scleractinia</taxon>
        <taxon>Fungiina</taxon>
        <taxon>Poritidae</taxon>
        <taxon>Porites</taxon>
    </lineage>
</organism>
<accession>A0ABN8RG18</accession>
<dbReference type="EMBL" id="CALNXI010001775">
    <property type="protein sequence ID" value="CAH3176790.1"/>
    <property type="molecule type" value="Genomic_DNA"/>
</dbReference>
<keyword evidence="2" id="KW-1185">Reference proteome</keyword>